<dbReference type="EMBL" id="EQ962652">
    <property type="protein sequence ID" value="EED23766.1"/>
    <property type="molecule type" value="Genomic_DNA"/>
</dbReference>
<organism evidence="2 3">
    <name type="scientific">Talaromyces stipitatus (strain ATCC 10500 / CBS 375.48 / QM 6759 / NRRL 1006)</name>
    <name type="common">Penicillium stipitatum</name>
    <dbReference type="NCBI Taxonomy" id="441959"/>
    <lineage>
        <taxon>Eukaryota</taxon>
        <taxon>Fungi</taxon>
        <taxon>Dikarya</taxon>
        <taxon>Ascomycota</taxon>
        <taxon>Pezizomycotina</taxon>
        <taxon>Eurotiomycetes</taxon>
        <taxon>Eurotiomycetidae</taxon>
        <taxon>Eurotiales</taxon>
        <taxon>Trichocomaceae</taxon>
        <taxon>Talaromyces</taxon>
        <taxon>Talaromyces sect. Talaromyces</taxon>
    </lineage>
</organism>
<dbReference type="PhylomeDB" id="B8LUJ3"/>
<feature type="compositionally biased region" description="Basic and acidic residues" evidence="1">
    <location>
        <begin position="80"/>
        <end position="147"/>
    </location>
</feature>
<evidence type="ECO:0000256" key="1">
    <source>
        <dbReference type="SAM" id="MobiDB-lite"/>
    </source>
</evidence>
<feature type="region of interest" description="Disordered" evidence="1">
    <location>
        <begin position="80"/>
        <end position="154"/>
    </location>
</feature>
<reference evidence="3" key="1">
    <citation type="journal article" date="2015" name="Genome Announc.">
        <title>Genome sequence of the AIDS-associated pathogen Penicillium marneffei (ATCC18224) and its near taxonomic relative Talaromyces stipitatus (ATCC10500).</title>
        <authorList>
            <person name="Nierman W.C."/>
            <person name="Fedorova-Abrams N.D."/>
            <person name="Andrianopoulos A."/>
        </authorList>
    </citation>
    <scope>NUCLEOTIDE SEQUENCE [LARGE SCALE GENOMIC DNA]</scope>
    <source>
        <strain evidence="3">ATCC 10500 / CBS 375.48 / QM 6759 / NRRL 1006</strain>
    </source>
</reference>
<protein>
    <recommendedName>
        <fullName evidence="4">DUF1742-domain-containing protein</fullName>
    </recommendedName>
</protein>
<dbReference type="eggNOG" id="ENOG502S7NV">
    <property type="taxonomic scope" value="Eukaryota"/>
</dbReference>
<dbReference type="OMA" id="FYVCPAH"/>
<dbReference type="AlphaFoldDB" id="B8LUJ3"/>
<dbReference type="PANTHER" id="PTHR28218">
    <property type="entry name" value="VPS4-ASSOCIATED PROTEIN 1"/>
    <property type="match status" value="1"/>
</dbReference>
<proteinExistence type="predicted"/>
<dbReference type="Proteomes" id="UP000001745">
    <property type="component" value="Unassembled WGS sequence"/>
</dbReference>
<keyword evidence="3" id="KW-1185">Reference proteome</keyword>
<feature type="region of interest" description="Disordered" evidence="1">
    <location>
        <begin position="177"/>
        <end position="197"/>
    </location>
</feature>
<accession>B8LUJ3</accession>
<evidence type="ECO:0008006" key="4">
    <source>
        <dbReference type="Google" id="ProtNLM"/>
    </source>
</evidence>
<dbReference type="HOGENOM" id="CLU_088285_2_0_1"/>
<dbReference type="PANTHER" id="PTHR28218:SF1">
    <property type="entry name" value="VPS4-ASSOCIATED PROTEIN 1"/>
    <property type="match status" value="1"/>
</dbReference>
<dbReference type="GO" id="GO:0007034">
    <property type="term" value="P:vacuolar transport"/>
    <property type="evidence" value="ECO:0007669"/>
    <property type="project" value="TreeGrafter"/>
</dbReference>
<dbReference type="GeneID" id="8102519"/>
<dbReference type="InParanoid" id="B8LUJ3"/>
<dbReference type="GO" id="GO:0005768">
    <property type="term" value="C:endosome"/>
    <property type="evidence" value="ECO:0007669"/>
    <property type="project" value="TreeGrafter"/>
</dbReference>
<dbReference type="RefSeq" id="XP_002341153.1">
    <property type="nucleotide sequence ID" value="XM_002341112.1"/>
</dbReference>
<name>B8LUJ3_TALSN</name>
<dbReference type="OrthoDB" id="2158714at2759"/>
<evidence type="ECO:0000313" key="3">
    <source>
        <dbReference type="Proteomes" id="UP000001745"/>
    </source>
</evidence>
<sequence length="197" mass="23410">MWDMSLQNVWHLRRVADTASKACMVCYKPSTSVLITPDNKDFFYICPAHLKDRGFCSPIVDAEQDAKKKRDEELAREIEKVTKEYEEKQKRKKEKEKEKDKEKNSKDDDKDKKEEKSKKKEDEKDEDVEKEKNDKINDLRKAAETKQSDNNSPRIFELHKNFYQMRINRLRNIELAKRNAERLRDPTSFPSVPKGDL</sequence>
<dbReference type="VEuPathDB" id="FungiDB:TSTA_071620"/>
<gene>
    <name evidence="2" type="ORF">TSTA_071620</name>
</gene>
<evidence type="ECO:0000313" key="2">
    <source>
        <dbReference type="EMBL" id="EED23766.1"/>
    </source>
</evidence>
<dbReference type="Pfam" id="PF08432">
    <property type="entry name" value="Vfa1"/>
    <property type="match status" value="1"/>
</dbReference>
<dbReference type="InterPro" id="IPR013640">
    <property type="entry name" value="Vfa1"/>
</dbReference>